<organism evidence="1 2">
    <name type="scientific">Funneliformis mosseae</name>
    <name type="common">Endomycorrhizal fungus</name>
    <name type="synonym">Glomus mosseae</name>
    <dbReference type="NCBI Taxonomy" id="27381"/>
    <lineage>
        <taxon>Eukaryota</taxon>
        <taxon>Fungi</taxon>
        <taxon>Fungi incertae sedis</taxon>
        <taxon>Mucoromycota</taxon>
        <taxon>Glomeromycotina</taxon>
        <taxon>Glomeromycetes</taxon>
        <taxon>Glomerales</taxon>
        <taxon>Glomeraceae</taxon>
        <taxon>Funneliformis</taxon>
    </lineage>
</organism>
<dbReference type="AlphaFoldDB" id="A0A9N9EM15"/>
<protein>
    <submittedName>
        <fullName evidence="1">16435_t:CDS:1</fullName>
    </submittedName>
</protein>
<reference evidence="1" key="1">
    <citation type="submission" date="2021-06" db="EMBL/GenBank/DDBJ databases">
        <authorList>
            <person name="Kallberg Y."/>
            <person name="Tangrot J."/>
            <person name="Rosling A."/>
        </authorList>
    </citation>
    <scope>NUCLEOTIDE SEQUENCE</scope>
    <source>
        <strain evidence="1">87-6 pot B 2015</strain>
    </source>
</reference>
<dbReference type="EMBL" id="CAJVPP010006656">
    <property type="protein sequence ID" value="CAG8680414.1"/>
    <property type="molecule type" value="Genomic_DNA"/>
</dbReference>
<comment type="caution">
    <text evidence="1">The sequence shown here is derived from an EMBL/GenBank/DDBJ whole genome shotgun (WGS) entry which is preliminary data.</text>
</comment>
<gene>
    <name evidence="1" type="ORF">FMOSSE_LOCUS12856</name>
</gene>
<dbReference type="Proteomes" id="UP000789375">
    <property type="component" value="Unassembled WGS sequence"/>
</dbReference>
<name>A0A9N9EM15_FUNMO</name>
<proteinExistence type="predicted"/>
<keyword evidence="2" id="KW-1185">Reference proteome</keyword>
<sequence>MLPSQNLMVPVEYQPKDDFENNRQLNVIASAILLDESLVKRWKENEYTEICSDTNNLVISGALLILFPPSPPSGWLYPTADDVKFCLTKLIELGFKLDDKSLVDALQMFENKLDIYGDIFWNVFTAIRSGKSNFSFLFGLFKEPSRGLKKSLFLNFLKSRRVSIKG</sequence>
<accession>A0A9N9EM15</accession>
<evidence type="ECO:0000313" key="1">
    <source>
        <dbReference type="EMBL" id="CAG8680414.1"/>
    </source>
</evidence>
<evidence type="ECO:0000313" key="2">
    <source>
        <dbReference type="Proteomes" id="UP000789375"/>
    </source>
</evidence>